<organism evidence="3 4">
    <name type="scientific">Mariniflexile aquimaris</name>
    <dbReference type="NCBI Taxonomy" id="881009"/>
    <lineage>
        <taxon>Bacteria</taxon>
        <taxon>Pseudomonadati</taxon>
        <taxon>Bacteroidota</taxon>
        <taxon>Flavobacteriia</taxon>
        <taxon>Flavobacteriales</taxon>
        <taxon>Flavobacteriaceae</taxon>
        <taxon>Mariniflexile</taxon>
    </lineage>
</organism>
<dbReference type="Proteomes" id="UP001597011">
    <property type="component" value="Unassembled WGS sequence"/>
</dbReference>
<gene>
    <name evidence="3" type="ORF">ACFQ0I_13980</name>
</gene>
<dbReference type="EMBL" id="JBHTIB010000014">
    <property type="protein sequence ID" value="MFD0836883.1"/>
    <property type="molecule type" value="Genomic_DNA"/>
</dbReference>
<sequence length="359" mass="39578">MKRIIASLMLLLSAVGFSQTPQSPNQLKIKSAKKLAKKFLRKHGIMGMSISVSQKGEIIWSEGFGFAQKKPRVKVKPNVTIFRIASISKSITALALAKMTEENIIALDSSIYKYLPDYPKQPYDFTVRQLGGNLAGIRHYKDNNEYALNKPLTITEGLDLFKNDSLLAPPGTEYNYSTFGFVLLSDVMQQAAKTPFNTYVHDTIFKPLHMDNSMMDVADAKIPNKTKFYKKSLLKKRVLASPVNNEFKVGGGGFLSTSEDLLKFGNEIISPTIVSEESLSEIITSQRLVTGEKTGYGIGFSVETTKNGTAKYYHTGGGVGASTILLVYPKEELVIAVLTNLTGVSMQDFGNQLESVFIN</sequence>
<dbReference type="InterPro" id="IPR012338">
    <property type="entry name" value="Beta-lactam/transpept-like"/>
</dbReference>
<name>A0ABW3BVE4_9FLAO</name>
<dbReference type="InterPro" id="IPR052794">
    <property type="entry name" value="Mito_Ser_Protease_LACTB"/>
</dbReference>
<reference evidence="4" key="1">
    <citation type="journal article" date="2019" name="Int. J. Syst. Evol. Microbiol.">
        <title>The Global Catalogue of Microorganisms (GCM) 10K type strain sequencing project: providing services to taxonomists for standard genome sequencing and annotation.</title>
        <authorList>
            <consortium name="The Broad Institute Genomics Platform"/>
            <consortium name="The Broad Institute Genome Sequencing Center for Infectious Disease"/>
            <person name="Wu L."/>
            <person name="Ma J."/>
        </authorList>
    </citation>
    <scope>NUCLEOTIDE SEQUENCE [LARGE SCALE GENOMIC DNA]</scope>
    <source>
        <strain evidence="4">CCUG 60529</strain>
    </source>
</reference>
<evidence type="ECO:0000256" key="1">
    <source>
        <dbReference type="SAM" id="SignalP"/>
    </source>
</evidence>
<dbReference type="Pfam" id="PF00144">
    <property type="entry name" value="Beta-lactamase"/>
    <property type="match status" value="1"/>
</dbReference>
<feature type="domain" description="Beta-lactamase-related" evidence="2">
    <location>
        <begin position="34"/>
        <end position="343"/>
    </location>
</feature>
<evidence type="ECO:0000313" key="4">
    <source>
        <dbReference type="Proteomes" id="UP001597011"/>
    </source>
</evidence>
<evidence type="ECO:0000259" key="2">
    <source>
        <dbReference type="Pfam" id="PF00144"/>
    </source>
</evidence>
<dbReference type="PANTHER" id="PTHR46520:SF1">
    <property type="entry name" value="SERINE BETA-LACTAMASE-LIKE PROTEIN LACTB, MITOCHONDRIAL"/>
    <property type="match status" value="1"/>
</dbReference>
<dbReference type="RefSeq" id="WP_379943282.1">
    <property type="nucleotide sequence ID" value="NZ_JBHTIB010000014.1"/>
</dbReference>
<feature type="signal peptide" evidence="1">
    <location>
        <begin position="1"/>
        <end position="18"/>
    </location>
</feature>
<dbReference type="SUPFAM" id="SSF56601">
    <property type="entry name" value="beta-lactamase/transpeptidase-like"/>
    <property type="match status" value="1"/>
</dbReference>
<proteinExistence type="predicted"/>
<evidence type="ECO:0000313" key="3">
    <source>
        <dbReference type="EMBL" id="MFD0836883.1"/>
    </source>
</evidence>
<dbReference type="GO" id="GO:0016787">
    <property type="term" value="F:hydrolase activity"/>
    <property type="evidence" value="ECO:0007669"/>
    <property type="project" value="UniProtKB-KW"/>
</dbReference>
<dbReference type="PANTHER" id="PTHR46520">
    <property type="entry name" value="SERINE BETA-LACTAMASE-LIKE PROTEIN LACTB, MITOCHONDRIAL"/>
    <property type="match status" value="1"/>
</dbReference>
<comment type="caution">
    <text evidence="3">The sequence shown here is derived from an EMBL/GenBank/DDBJ whole genome shotgun (WGS) entry which is preliminary data.</text>
</comment>
<feature type="chain" id="PRO_5045772071" evidence="1">
    <location>
        <begin position="19"/>
        <end position="359"/>
    </location>
</feature>
<dbReference type="EC" id="3.-.-.-" evidence="3"/>
<dbReference type="InterPro" id="IPR001466">
    <property type="entry name" value="Beta-lactam-related"/>
</dbReference>
<accession>A0ABW3BVE4</accession>
<keyword evidence="1" id="KW-0732">Signal</keyword>
<keyword evidence="3" id="KW-0378">Hydrolase</keyword>
<dbReference type="Gene3D" id="3.40.710.10">
    <property type="entry name" value="DD-peptidase/beta-lactamase superfamily"/>
    <property type="match status" value="1"/>
</dbReference>
<keyword evidence="4" id="KW-1185">Reference proteome</keyword>
<protein>
    <submittedName>
        <fullName evidence="3">Serine hydrolase domain-containing protein</fullName>
        <ecNumber evidence="3">3.-.-.-</ecNumber>
    </submittedName>
</protein>